<dbReference type="AlphaFoldDB" id="A0AAD4PSH5"/>
<dbReference type="GeneID" id="70251854"/>
<evidence type="ECO:0000256" key="8">
    <source>
        <dbReference type="RuleBase" id="RU361238"/>
    </source>
</evidence>
<comment type="caution">
    <text evidence="9">The sequence shown here is derived from an EMBL/GenBank/DDBJ whole genome shotgun (WGS) entry which is preliminary data.</text>
</comment>
<feature type="chain" id="PRO_5041776037" description="Carboxylic ester hydrolase" evidence="8">
    <location>
        <begin position="17"/>
        <end position="509"/>
    </location>
</feature>
<name>A0AAD4PSH5_9EURO</name>
<dbReference type="SUPFAM" id="SSF53474">
    <property type="entry name" value="alpha/beta-Hydrolases"/>
    <property type="match status" value="1"/>
</dbReference>
<dbReference type="PANTHER" id="PTHR33938">
    <property type="entry name" value="FERULOYL ESTERASE B-RELATED"/>
    <property type="match status" value="1"/>
</dbReference>
<proteinExistence type="inferred from homology"/>
<reference evidence="9" key="1">
    <citation type="submission" date="2021-12" db="EMBL/GenBank/DDBJ databases">
        <title>Convergent genome expansion in fungi linked to evolution of root-endophyte symbiosis.</title>
        <authorList>
            <consortium name="DOE Joint Genome Institute"/>
            <person name="Ke Y.-H."/>
            <person name="Bonito G."/>
            <person name="Liao H.-L."/>
            <person name="Looney B."/>
            <person name="Rojas-Flechas A."/>
            <person name="Nash J."/>
            <person name="Hameed K."/>
            <person name="Schadt C."/>
            <person name="Martin F."/>
            <person name="Crous P.W."/>
            <person name="Miettinen O."/>
            <person name="Magnuson J.K."/>
            <person name="Labbe J."/>
            <person name="Jacobson D."/>
            <person name="Doktycz M.J."/>
            <person name="Veneault-Fourrey C."/>
            <person name="Kuo A."/>
            <person name="Mondo S."/>
            <person name="Calhoun S."/>
            <person name="Riley R."/>
            <person name="Ohm R."/>
            <person name="LaButti K."/>
            <person name="Andreopoulos B."/>
            <person name="Pangilinan J."/>
            <person name="Nolan M."/>
            <person name="Tritt A."/>
            <person name="Clum A."/>
            <person name="Lipzen A."/>
            <person name="Daum C."/>
            <person name="Barry K."/>
            <person name="Grigoriev I.V."/>
            <person name="Vilgalys R."/>
        </authorList>
    </citation>
    <scope>NUCLEOTIDE SEQUENCE</scope>
    <source>
        <strain evidence="9">PMI_201</strain>
    </source>
</reference>
<organism evidence="9 10">
    <name type="scientific">Talaromyces proteolyticus</name>
    <dbReference type="NCBI Taxonomy" id="1131652"/>
    <lineage>
        <taxon>Eukaryota</taxon>
        <taxon>Fungi</taxon>
        <taxon>Dikarya</taxon>
        <taxon>Ascomycota</taxon>
        <taxon>Pezizomycotina</taxon>
        <taxon>Eurotiomycetes</taxon>
        <taxon>Eurotiomycetidae</taxon>
        <taxon>Eurotiales</taxon>
        <taxon>Trichocomaceae</taxon>
        <taxon>Talaromyces</taxon>
        <taxon>Talaromyces sect. Bacilispori</taxon>
    </lineage>
</organism>
<dbReference type="PANTHER" id="PTHR33938:SF2">
    <property type="entry name" value="CARBOXYLIC ESTER HYDROLASE"/>
    <property type="match status" value="1"/>
</dbReference>
<dbReference type="Pfam" id="PF07519">
    <property type="entry name" value="Tannase"/>
    <property type="match status" value="2"/>
</dbReference>
<dbReference type="RefSeq" id="XP_046065377.1">
    <property type="nucleotide sequence ID" value="XM_046221567.1"/>
</dbReference>
<dbReference type="InterPro" id="IPR029058">
    <property type="entry name" value="AB_hydrolase_fold"/>
</dbReference>
<dbReference type="InterPro" id="IPR011118">
    <property type="entry name" value="Tannase/feruloyl_esterase"/>
</dbReference>
<keyword evidence="5 8" id="KW-0378">Hydrolase</keyword>
<keyword evidence="3" id="KW-0479">Metal-binding</keyword>
<dbReference type="EC" id="3.1.1.-" evidence="8"/>
<evidence type="ECO:0000313" key="9">
    <source>
        <dbReference type="EMBL" id="KAH8688951.1"/>
    </source>
</evidence>
<evidence type="ECO:0000313" key="10">
    <source>
        <dbReference type="Proteomes" id="UP001201262"/>
    </source>
</evidence>
<feature type="signal peptide" evidence="8">
    <location>
        <begin position="1"/>
        <end position="16"/>
    </location>
</feature>
<evidence type="ECO:0000256" key="2">
    <source>
        <dbReference type="ARBA" id="ARBA00022487"/>
    </source>
</evidence>
<evidence type="ECO:0000256" key="4">
    <source>
        <dbReference type="ARBA" id="ARBA00022729"/>
    </source>
</evidence>
<gene>
    <name evidence="9" type="ORF">BGW36DRAFT_442055</name>
</gene>
<accession>A0AAD4PSH5</accession>
<keyword evidence="4 8" id="KW-0732">Signal</keyword>
<dbReference type="Proteomes" id="UP001201262">
    <property type="component" value="Unassembled WGS sequence"/>
</dbReference>
<dbReference type="EMBL" id="JAJTJA010000016">
    <property type="protein sequence ID" value="KAH8688951.1"/>
    <property type="molecule type" value="Genomic_DNA"/>
</dbReference>
<evidence type="ECO:0000256" key="5">
    <source>
        <dbReference type="ARBA" id="ARBA00022801"/>
    </source>
</evidence>
<sequence length="509" mass="56412">MRCVLLFAWLTLRVTAAKCSASFFSSLLPQNYSLSYASHVPENGTFTDSWADGNATSLPEGCAVGLQVQTANGSQFQMAMYLPSDWNNRFMATGNGGFGGYTAWISMGALAQYGFATLSTNTGHQSSQLDGSWALNNPEAIINWAWRAMHMGVVIGKNITTGFYNSSIQYSYYAGCSTGGRQGLKEVQEFPDDFDGALIGAPAWWMDNLPVYGAWLGAHNLPVNASYHVSPQQLQMLAREAVRQCDPQDGVEDGIVMRPRECKFTLEPLHCTSSVNISSTCFSDAQMGTVQYILDDWVSITEGDEPVSLDADWIYDFLLNVTSYNWADLNYGMIELSNAINPGTAQASKFDISAFKERGGKIIHYHGYADEIIPTESSRYYYDHVRGAFLNSLTTVTDFYRFFYIPGMEHCTSSSMQEAPWYIGAALQPAAVQGLTYGVPGYEDRYHDSILALMAWTENDTAPDYLVATKYIDDDISKGIQRQRPLCPYPQLALYVNGDVNQSTSWICN</sequence>
<protein>
    <recommendedName>
        <fullName evidence="8">Carboxylic ester hydrolase</fullName>
        <ecNumber evidence="8">3.1.1.-</ecNumber>
    </recommendedName>
</protein>
<keyword evidence="10" id="KW-1185">Reference proteome</keyword>
<keyword evidence="2" id="KW-0719">Serine esterase</keyword>
<comment type="similarity">
    <text evidence="1 8">Belongs to the tannase family.</text>
</comment>
<evidence type="ECO:0000256" key="1">
    <source>
        <dbReference type="ARBA" id="ARBA00006249"/>
    </source>
</evidence>
<evidence type="ECO:0000256" key="6">
    <source>
        <dbReference type="ARBA" id="ARBA00022837"/>
    </source>
</evidence>
<evidence type="ECO:0000256" key="7">
    <source>
        <dbReference type="ARBA" id="ARBA00023157"/>
    </source>
</evidence>
<keyword evidence="6" id="KW-0106">Calcium</keyword>
<dbReference type="GO" id="GO:0030600">
    <property type="term" value="F:feruloyl esterase activity"/>
    <property type="evidence" value="ECO:0007669"/>
    <property type="project" value="UniProtKB-ARBA"/>
</dbReference>
<keyword evidence="7" id="KW-1015">Disulfide bond</keyword>
<evidence type="ECO:0000256" key="3">
    <source>
        <dbReference type="ARBA" id="ARBA00022723"/>
    </source>
</evidence>
<dbReference type="GO" id="GO:0046872">
    <property type="term" value="F:metal ion binding"/>
    <property type="evidence" value="ECO:0007669"/>
    <property type="project" value="UniProtKB-KW"/>
</dbReference>